<comment type="caution">
    <text evidence="2">The sequence shown here is derived from an EMBL/GenBank/DDBJ whole genome shotgun (WGS) entry which is preliminary data.</text>
</comment>
<name>M0AWI5_NATA1</name>
<dbReference type="OrthoDB" id="303179at2157"/>
<protein>
    <submittedName>
        <fullName evidence="2">Uncharacterized protein</fullName>
    </submittedName>
</protein>
<sequence>MQLRPSDRPEDHRRRRLLRTVGAAVTTGTVISTAGCLASLPMLGQQIRYADVDVPNSGEPIYREWIPAASALDGSNDNWANVMYATPGEMGESVIGARYSMTDALLRAQMDYLGVGYENYERVVGTGPVIIGLGSFTAATVRETILESGYERLGSYEGYDCFERTDLTRGVAVRDGVIIFRRRKNDGGSLDVVDLETAIDAGAGRIERHYEADDRFERLTRAAGSRPELQVMRSKSLLNGDLVDKFDVRWSSMGYTFDEDRIYHQFVHVCGEEPSLSERRVKAVLEHDNRALDAYAVDVTIDDPILQIDMSESHAAARDRSSSDGVTYPQITWGVRTVADGEQIELSHDGGDAVDANRLTVTYGANFDTEPKPDRQFADEFETVESGASLTLDITDRPQEVSVTVGYRPRESSSLTVLFRVDPSFV</sequence>
<dbReference type="Proteomes" id="UP000011554">
    <property type="component" value="Unassembled WGS sequence"/>
</dbReference>
<keyword evidence="1" id="KW-1133">Transmembrane helix</keyword>
<dbReference type="AlphaFoldDB" id="M0AWI5"/>
<dbReference type="STRING" id="29540.C481_06696"/>
<keyword evidence="3" id="KW-1185">Reference proteome</keyword>
<feature type="transmembrane region" description="Helical" evidence="1">
    <location>
        <begin position="21"/>
        <end position="43"/>
    </location>
</feature>
<accession>M0AWI5</accession>
<dbReference type="eggNOG" id="arCOG09132">
    <property type="taxonomic scope" value="Archaea"/>
</dbReference>
<keyword evidence="1" id="KW-0812">Transmembrane</keyword>
<evidence type="ECO:0000256" key="1">
    <source>
        <dbReference type="SAM" id="Phobius"/>
    </source>
</evidence>
<dbReference type="RefSeq" id="WP_006108372.1">
    <property type="nucleotide sequence ID" value="NZ_AOIO01000021.1"/>
</dbReference>
<proteinExistence type="predicted"/>
<keyword evidence="1" id="KW-0472">Membrane</keyword>
<organism evidence="2 3">
    <name type="scientific">Natrialba asiatica (strain ATCC 700177 / DSM 12278 / JCM 9576 / FERM P-10747 / NBRC 102637 / 172P1)</name>
    <dbReference type="NCBI Taxonomy" id="29540"/>
    <lineage>
        <taxon>Archaea</taxon>
        <taxon>Methanobacteriati</taxon>
        <taxon>Methanobacteriota</taxon>
        <taxon>Stenosarchaea group</taxon>
        <taxon>Halobacteria</taxon>
        <taxon>Halobacteriales</taxon>
        <taxon>Natrialbaceae</taxon>
        <taxon>Natrialba</taxon>
    </lineage>
</organism>
<evidence type="ECO:0000313" key="2">
    <source>
        <dbReference type="EMBL" id="ELZ02338.1"/>
    </source>
</evidence>
<gene>
    <name evidence="2" type="ORF">C481_06696</name>
</gene>
<dbReference type="EMBL" id="AOIO01000021">
    <property type="protein sequence ID" value="ELZ02338.1"/>
    <property type="molecule type" value="Genomic_DNA"/>
</dbReference>
<evidence type="ECO:0000313" key="3">
    <source>
        <dbReference type="Proteomes" id="UP000011554"/>
    </source>
</evidence>
<reference evidence="2 3" key="1">
    <citation type="journal article" date="2014" name="PLoS Genet.">
        <title>Phylogenetically driven sequencing of extremely halophilic archaea reveals strategies for static and dynamic osmo-response.</title>
        <authorList>
            <person name="Becker E.A."/>
            <person name="Seitzer P.M."/>
            <person name="Tritt A."/>
            <person name="Larsen D."/>
            <person name="Krusor M."/>
            <person name="Yao A.I."/>
            <person name="Wu D."/>
            <person name="Madern D."/>
            <person name="Eisen J.A."/>
            <person name="Darling A.E."/>
            <person name="Facciotti M.T."/>
        </authorList>
    </citation>
    <scope>NUCLEOTIDE SEQUENCE [LARGE SCALE GENOMIC DNA]</scope>
    <source>
        <strain evidence="2 3">DSM 12278</strain>
    </source>
</reference>
<dbReference type="PATRIC" id="fig|29540.5.peg.1359"/>